<dbReference type="Pfam" id="PF00015">
    <property type="entry name" value="MCPsignal"/>
    <property type="match status" value="1"/>
</dbReference>
<keyword evidence="7" id="KW-0812">Transmembrane</keyword>
<dbReference type="InterPro" id="IPR004089">
    <property type="entry name" value="MCPsignal_dom"/>
</dbReference>
<keyword evidence="11" id="KW-1185">Reference proteome</keyword>
<dbReference type="InterPro" id="IPR004090">
    <property type="entry name" value="Chemotax_Me-accpt_rcpt"/>
</dbReference>
<dbReference type="AlphaFoldDB" id="A0A089NC33"/>
<dbReference type="Gene3D" id="1.10.8.500">
    <property type="entry name" value="HAMP domain in histidine kinase"/>
    <property type="match status" value="1"/>
</dbReference>
<keyword evidence="7" id="KW-1133">Transmembrane helix</keyword>
<dbReference type="Pfam" id="PF00672">
    <property type="entry name" value="HAMP"/>
    <property type="match status" value="1"/>
</dbReference>
<dbReference type="GO" id="GO:0006935">
    <property type="term" value="P:chemotaxis"/>
    <property type="evidence" value="ECO:0007669"/>
    <property type="project" value="InterPro"/>
</dbReference>
<dbReference type="PROSITE" id="PS50885">
    <property type="entry name" value="HAMP"/>
    <property type="match status" value="1"/>
</dbReference>
<dbReference type="EMBL" id="CP009287">
    <property type="protein sequence ID" value="AIQ66469.1"/>
    <property type="molecule type" value="Genomic_DNA"/>
</dbReference>
<dbReference type="PANTHER" id="PTHR32089">
    <property type="entry name" value="METHYL-ACCEPTING CHEMOTAXIS PROTEIN MCPB"/>
    <property type="match status" value="1"/>
</dbReference>
<dbReference type="Gene3D" id="1.10.287.950">
    <property type="entry name" value="Methyl-accepting chemotaxis protein"/>
    <property type="match status" value="1"/>
</dbReference>
<evidence type="ECO:0000259" key="9">
    <source>
        <dbReference type="PROSITE" id="PS50885"/>
    </source>
</evidence>
<dbReference type="Proteomes" id="UP000029500">
    <property type="component" value="Chromosome"/>
</dbReference>
<protein>
    <submittedName>
        <fullName evidence="10">Chemotaxis protein</fullName>
    </submittedName>
</protein>
<dbReference type="GO" id="GO:0007165">
    <property type="term" value="P:signal transduction"/>
    <property type="evidence" value="ECO:0007669"/>
    <property type="project" value="UniProtKB-KW"/>
</dbReference>
<dbReference type="PRINTS" id="PR00260">
    <property type="entry name" value="CHEMTRNSDUCR"/>
</dbReference>
<dbReference type="InterPro" id="IPR003660">
    <property type="entry name" value="HAMP_dom"/>
</dbReference>
<evidence type="ECO:0000256" key="2">
    <source>
        <dbReference type="ARBA" id="ARBA00022475"/>
    </source>
</evidence>
<evidence type="ECO:0000256" key="5">
    <source>
        <dbReference type="ARBA" id="ARBA00029447"/>
    </source>
</evidence>
<evidence type="ECO:0000259" key="8">
    <source>
        <dbReference type="PROSITE" id="PS50111"/>
    </source>
</evidence>
<dbReference type="CDD" id="cd06225">
    <property type="entry name" value="HAMP"/>
    <property type="match status" value="1"/>
</dbReference>
<evidence type="ECO:0000256" key="6">
    <source>
        <dbReference type="PROSITE-ProRule" id="PRU00284"/>
    </source>
</evidence>
<comment type="similarity">
    <text evidence="5">Belongs to the methyl-accepting chemotaxis (MCP) protein family.</text>
</comment>
<reference evidence="10 11" key="1">
    <citation type="submission" date="2014-08" db="EMBL/GenBank/DDBJ databases">
        <title>Comparative genomics of the Paenibacillus odorifer group.</title>
        <authorList>
            <person name="den Bakker H.C."/>
            <person name="Tsai Y.-C."/>
            <person name="Martin N."/>
            <person name="Korlach J."/>
            <person name="Wiedmann M."/>
        </authorList>
    </citation>
    <scope>NUCLEOTIDE SEQUENCE [LARGE SCALE GENOMIC DNA]</scope>
    <source>
        <strain evidence="10 11">DSM 15220</strain>
    </source>
</reference>
<dbReference type="Pfam" id="PF12729">
    <property type="entry name" value="4HB_MCP_1"/>
    <property type="match status" value="1"/>
</dbReference>
<keyword evidence="2" id="KW-1003">Cell membrane</keyword>
<keyword evidence="4 6" id="KW-0807">Transducer</keyword>
<comment type="subcellular location">
    <subcellularLocation>
        <location evidence="1">Cell membrane</location>
    </subcellularLocation>
</comment>
<feature type="domain" description="Methyl-accepting transducer" evidence="8">
    <location>
        <begin position="283"/>
        <end position="540"/>
    </location>
</feature>
<dbReference type="eggNOG" id="COG0840">
    <property type="taxonomic scope" value="Bacteria"/>
</dbReference>
<dbReference type="SMART" id="SM00283">
    <property type="entry name" value="MA"/>
    <property type="match status" value="1"/>
</dbReference>
<dbReference type="HOGENOM" id="CLU_000445_107_27_9"/>
<dbReference type="OrthoDB" id="9760371at2"/>
<gene>
    <name evidence="10" type="ORF">PGRAT_01475</name>
</gene>
<proteinExistence type="inferred from homology"/>
<dbReference type="PANTHER" id="PTHR32089:SF112">
    <property type="entry name" value="LYSOZYME-LIKE PROTEIN-RELATED"/>
    <property type="match status" value="1"/>
</dbReference>
<dbReference type="GO" id="GO:0005886">
    <property type="term" value="C:plasma membrane"/>
    <property type="evidence" value="ECO:0007669"/>
    <property type="project" value="UniProtKB-SubCell"/>
</dbReference>
<dbReference type="InterPro" id="IPR024478">
    <property type="entry name" value="HlyB_4HB_MCP"/>
</dbReference>
<dbReference type="STRING" id="189425.PGRAT_01475"/>
<name>A0A089NC33_9BACL</name>
<evidence type="ECO:0000313" key="11">
    <source>
        <dbReference type="Proteomes" id="UP000029500"/>
    </source>
</evidence>
<dbReference type="KEGG" id="pgm:PGRAT_01475"/>
<evidence type="ECO:0000256" key="7">
    <source>
        <dbReference type="SAM" id="Phobius"/>
    </source>
</evidence>
<evidence type="ECO:0000256" key="3">
    <source>
        <dbReference type="ARBA" id="ARBA00023136"/>
    </source>
</evidence>
<dbReference type="SMART" id="SM00304">
    <property type="entry name" value="HAMP"/>
    <property type="match status" value="1"/>
</dbReference>
<evidence type="ECO:0000256" key="4">
    <source>
        <dbReference type="ARBA" id="ARBA00023224"/>
    </source>
</evidence>
<dbReference type="GO" id="GO:0004888">
    <property type="term" value="F:transmembrane signaling receptor activity"/>
    <property type="evidence" value="ECO:0007669"/>
    <property type="project" value="InterPro"/>
</dbReference>
<feature type="domain" description="HAMP" evidence="9">
    <location>
        <begin position="212"/>
        <end position="264"/>
    </location>
</feature>
<feature type="transmembrane region" description="Helical" evidence="7">
    <location>
        <begin position="187"/>
        <end position="211"/>
    </location>
</feature>
<dbReference type="SUPFAM" id="SSF58104">
    <property type="entry name" value="Methyl-accepting chemotaxis protein (MCP) signaling domain"/>
    <property type="match status" value="1"/>
</dbReference>
<evidence type="ECO:0000256" key="1">
    <source>
        <dbReference type="ARBA" id="ARBA00004236"/>
    </source>
</evidence>
<accession>A0A089NC33</accession>
<keyword evidence="3 7" id="KW-0472">Membrane</keyword>
<feature type="transmembrane region" description="Helical" evidence="7">
    <location>
        <begin position="6"/>
        <end position="29"/>
    </location>
</feature>
<organism evidence="10 11">
    <name type="scientific">Paenibacillus graminis</name>
    <dbReference type="NCBI Taxonomy" id="189425"/>
    <lineage>
        <taxon>Bacteria</taxon>
        <taxon>Bacillati</taxon>
        <taxon>Bacillota</taxon>
        <taxon>Bacilli</taxon>
        <taxon>Bacillales</taxon>
        <taxon>Paenibacillaceae</taxon>
        <taxon>Paenibacillus</taxon>
    </lineage>
</organism>
<dbReference type="PROSITE" id="PS50111">
    <property type="entry name" value="CHEMOTAXIS_TRANSDUC_2"/>
    <property type="match status" value="1"/>
</dbReference>
<evidence type="ECO:0000313" key="10">
    <source>
        <dbReference type="EMBL" id="AIQ66469.1"/>
    </source>
</evidence>
<sequence>MTIRNKVILTIAVTVITSLVIGGVGIYNLKRVQSSLEESLSVRAEVIDIIRTADVDLYQMLLAERSLYSYEPGSEQFLLQLEDYGKQKESAKKKLNKYKSIGTIFDNEEKLIQDYEAAVVAYESVSKKVIDGLSSKDSTVRERANLLSYQEGNEKFDQMEDTLDHIGDLYYDDNQIMLESTQKQYSFLRLVSILLTLAGLIASSLLGYLIIRSIHHPIRYLRGRVREMAEGNLAVELRTFSRDELGELTADFNIMASHMKELISTVSQSVGNVNTSAHELTSIAEQTTATGEEMSLGINEIAVGASEQASLAETTSRETMALSDTIEKVNVRNKKMTSLSSEAEIVLKGGMDKVKKLQDHNLQTTEANQLVVQHIEGLAEQMLTISTIVQTINEVSEQTKLLALNASIEAARAGDSGKGFAVVATEIRKLSTMTYESTGRINTTIERLKEEVSQTLQVMNQTEVVISEQSLIVQESGTVFESITDMLSEIIGSIQEMDGDIGQMNVNREQVVSSIIKISDVARDAASATEEISSASNDQSQAYSHLHNAAEQLKQSSQQVSEMISRFRISEVL</sequence>